<name>A0A089RYB3_9LACO</name>
<evidence type="ECO:0000313" key="1">
    <source>
        <dbReference type="EMBL" id="AIR11467.1"/>
    </source>
</evidence>
<reference evidence="1 2" key="1">
    <citation type="journal article" date="2014" name="BMC Genomics">
        <title>Unusual genome complexity in Lactobacillus salivarius JCM1046.</title>
        <authorList>
            <person name="Raftis E.J."/>
            <person name="Forde B.M."/>
            <person name="Claesson M.J."/>
            <person name="O'Toole P.W."/>
        </authorList>
    </citation>
    <scope>NUCLEOTIDE SEQUENCE [LARGE SCALE GENOMIC DNA]</scope>
    <source>
        <strain evidence="1 2">JCM1046</strain>
        <plasmid evidence="1 2">pMP1046A</plasmid>
    </source>
</reference>
<gene>
    <name evidence="1" type="ORF">LSJ_2050</name>
</gene>
<dbReference type="AlphaFoldDB" id="A0A089RYB3"/>
<accession>A0A089RYB3</accession>
<proteinExistence type="predicted"/>
<geneLocation type="plasmid" evidence="1 2">
    <name>pMP1046A</name>
</geneLocation>
<keyword evidence="1" id="KW-0614">Plasmid</keyword>
<dbReference type="Proteomes" id="UP000029488">
    <property type="component" value="Plasmid pMP1046A"/>
</dbReference>
<protein>
    <submittedName>
        <fullName evidence="1">Uncharacterized protein</fullName>
    </submittedName>
</protein>
<dbReference type="KEGG" id="lsj:LSJ_2050"/>
<evidence type="ECO:0000313" key="2">
    <source>
        <dbReference type="Proteomes" id="UP000029488"/>
    </source>
</evidence>
<organism evidence="1 2">
    <name type="scientific">Ligilactobacillus salivarius</name>
    <dbReference type="NCBI Taxonomy" id="1624"/>
    <lineage>
        <taxon>Bacteria</taxon>
        <taxon>Bacillati</taxon>
        <taxon>Bacillota</taxon>
        <taxon>Bacilli</taxon>
        <taxon>Lactobacillales</taxon>
        <taxon>Lactobacillaceae</taxon>
        <taxon>Ligilactobacillus</taxon>
    </lineage>
</organism>
<sequence length="287" mass="33015">MRIVNSIYPYPVLSIDDEDYVNTSIFDVEFTSSPATTFKKAEIHCNFILHDGDLEKLVKQGKAGFYLHVENPRTAFRKLYAVKKGKNTFDLEIDTDYMRQKVEITGLLLAKEEIDGYMSKSVNSELYGSDYIFPTLNIGDPLAVAFTTNINIEDSDSFKSVTSIMKVAKSNTDYMIVNPDGEIVYINLPEKQYQQYVKYQSMQEVILTMVILPALTQLLNYIVINNSSDIDGQKWYMVIERKIKSLDMDISDLMRQDISALELAQRILDNPLERSFEEIRRVIESED</sequence>
<dbReference type="EMBL" id="CP007647">
    <property type="protein sequence ID" value="AIR11467.1"/>
    <property type="molecule type" value="Genomic_DNA"/>
</dbReference>
<dbReference type="RefSeq" id="WP_044005695.1">
    <property type="nucleotide sequence ID" value="NZ_CP007647.1"/>
</dbReference>